<dbReference type="AlphaFoldDB" id="A0A5N8VPP1"/>
<gene>
    <name evidence="1" type="ORF">FNH09_34035</name>
</gene>
<keyword evidence="2" id="KW-1185">Reference proteome</keyword>
<evidence type="ECO:0000313" key="2">
    <source>
        <dbReference type="Proteomes" id="UP000325849"/>
    </source>
</evidence>
<dbReference type="RefSeq" id="WP_152893759.1">
    <property type="nucleotide sequence ID" value="NZ_VJZD01000196.1"/>
</dbReference>
<dbReference type="EMBL" id="VJZD01000196">
    <property type="protein sequence ID" value="MPY36074.1"/>
    <property type="molecule type" value="Genomic_DNA"/>
</dbReference>
<reference evidence="1 2" key="1">
    <citation type="submission" date="2019-07" db="EMBL/GenBank/DDBJ databases">
        <title>New species of Amycolatopsis and Streptomyces.</title>
        <authorList>
            <person name="Duangmal K."/>
            <person name="Teo W.F.A."/>
            <person name="Lipun K."/>
        </authorList>
    </citation>
    <scope>NUCLEOTIDE SEQUENCE [LARGE SCALE GENOMIC DNA]</scope>
    <source>
        <strain evidence="1 2">NBRC 109810</strain>
    </source>
</reference>
<organism evidence="1 2">
    <name type="scientific">Streptomyces adustus</name>
    <dbReference type="NCBI Taxonomy" id="1609272"/>
    <lineage>
        <taxon>Bacteria</taxon>
        <taxon>Bacillati</taxon>
        <taxon>Actinomycetota</taxon>
        <taxon>Actinomycetes</taxon>
        <taxon>Kitasatosporales</taxon>
        <taxon>Streptomycetaceae</taxon>
        <taxon>Streptomyces</taxon>
    </lineage>
</organism>
<comment type="caution">
    <text evidence="1">The sequence shown here is derived from an EMBL/GenBank/DDBJ whole genome shotgun (WGS) entry which is preliminary data.</text>
</comment>
<accession>A0A5N8VPP1</accession>
<sequence length="67" mass="7236">MPGRLLRWELMPCWYMLLDCCWSLKAIDRDGHVPSDGGGSASRLNGVVSGADQPSAYHCSPLAGCAR</sequence>
<protein>
    <submittedName>
        <fullName evidence="1">Uncharacterized protein</fullName>
    </submittedName>
</protein>
<dbReference type="Proteomes" id="UP000325849">
    <property type="component" value="Unassembled WGS sequence"/>
</dbReference>
<proteinExistence type="predicted"/>
<name>A0A5N8VPP1_9ACTN</name>
<evidence type="ECO:0000313" key="1">
    <source>
        <dbReference type="EMBL" id="MPY36074.1"/>
    </source>
</evidence>